<evidence type="ECO:0000313" key="2">
    <source>
        <dbReference type="Proteomes" id="UP000009080"/>
    </source>
</evidence>
<proteinExistence type="predicted"/>
<dbReference type="KEGG" id="ttu:TERTU_1300"/>
<evidence type="ECO:0000313" key="1">
    <source>
        <dbReference type="EMBL" id="ACR13996.1"/>
    </source>
</evidence>
<name>C5BRX9_TERTT</name>
<dbReference type="STRING" id="377629.TERTU_1300"/>
<keyword evidence="2" id="KW-1185">Reference proteome</keyword>
<dbReference type="AlphaFoldDB" id="C5BRX9"/>
<dbReference type="eggNOG" id="COG0790">
    <property type="taxonomic scope" value="Bacteria"/>
</dbReference>
<dbReference type="RefSeq" id="WP_015820111.1">
    <property type="nucleotide sequence ID" value="NC_012997.1"/>
</dbReference>
<dbReference type="HOGENOM" id="CLU_1577738_0_0_6"/>
<dbReference type="OrthoDB" id="6400240at2"/>
<gene>
    <name evidence="1" type="ordered locus">TERTU_1300</name>
</gene>
<dbReference type="Proteomes" id="UP000009080">
    <property type="component" value="Chromosome"/>
</dbReference>
<organism evidence="1 2">
    <name type="scientific">Teredinibacter turnerae (strain ATCC 39867 / T7901)</name>
    <dbReference type="NCBI Taxonomy" id="377629"/>
    <lineage>
        <taxon>Bacteria</taxon>
        <taxon>Pseudomonadati</taxon>
        <taxon>Pseudomonadota</taxon>
        <taxon>Gammaproteobacteria</taxon>
        <taxon>Cellvibrionales</taxon>
        <taxon>Cellvibrionaceae</taxon>
        <taxon>Teredinibacter</taxon>
    </lineage>
</organism>
<dbReference type="Gene3D" id="1.25.40.10">
    <property type="entry name" value="Tetratricopeptide repeat domain"/>
    <property type="match status" value="1"/>
</dbReference>
<reference evidence="1 2" key="1">
    <citation type="journal article" date="2009" name="PLoS ONE">
        <title>The complete genome of Teredinibacter turnerae T7901: an intracellular endosymbiont of marine wood-boring bivalves (shipworms).</title>
        <authorList>
            <person name="Yang J.C."/>
            <person name="Madupu R."/>
            <person name="Durkin A.S."/>
            <person name="Ekborg N.A."/>
            <person name="Pedamallu C.S."/>
            <person name="Hostetler J.B."/>
            <person name="Radune D."/>
            <person name="Toms B.S."/>
            <person name="Henrissat B."/>
            <person name="Coutinho P.M."/>
            <person name="Schwarz S."/>
            <person name="Field L."/>
            <person name="Trindade-Silva A.E."/>
            <person name="Soares C.A.G."/>
            <person name="Elshahawi S."/>
            <person name="Hanora A."/>
            <person name="Schmidt E.W."/>
            <person name="Haygood M.G."/>
            <person name="Posfai J."/>
            <person name="Benner J."/>
            <person name="Madinger C."/>
            <person name="Nove J."/>
            <person name="Anton B."/>
            <person name="Chaudhary K."/>
            <person name="Foster J."/>
            <person name="Holman A."/>
            <person name="Kumar S."/>
            <person name="Lessard P.A."/>
            <person name="Luyten Y.A."/>
            <person name="Slatko B."/>
            <person name="Wood N."/>
            <person name="Wu B."/>
            <person name="Teplitski M."/>
            <person name="Mougous J.D."/>
            <person name="Ward N."/>
            <person name="Eisen J.A."/>
            <person name="Badger J.H."/>
            <person name="Distel D.L."/>
        </authorList>
    </citation>
    <scope>NUCLEOTIDE SEQUENCE [LARGE SCALE GENOMIC DNA]</scope>
    <source>
        <strain evidence="2">ATCC 39867 / T7901</strain>
    </source>
</reference>
<accession>C5BRX9</accession>
<protein>
    <submittedName>
        <fullName evidence="1">Sel1 repeat family protein</fullName>
    </submittedName>
</protein>
<dbReference type="EMBL" id="CP001614">
    <property type="protein sequence ID" value="ACR13996.1"/>
    <property type="molecule type" value="Genomic_DNA"/>
</dbReference>
<dbReference type="InterPro" id="IPR011990">
    <property type="entry name" value="TPR-like_helical_dom_sf"/>
</dbReference>
<dbReference type="SUPFAM" id="SSF81901">
    <property type="entry name" value="HCP-like"/>
    <property type="match status" value="1"/>
</dbReference>
<sequence>MRIIVLIIFCLPLYGLTKESCDLDSIGLSDQSSEIEKHFYTGTCHYRNEDYQLSVKSWEMLAKLDPVGDEDEELKVDVLNNLGYMKFFGYGTAEDKSTAIDYWTQAILLGHYEAEYHLCHAYADIEEPTYDKSKARKHCEKAKLIYNGKDSPDTEILDSIEKYLRKLGK</sequence>